<accession>R7UC84</accession>
<dbReference type="STRING" id="283909.R7UC84"/>
<organism evidence="2">
    <name type="scientific">Capitella teleta</name>
    <name type="common">Polychaete worm</name>
    <dbReference type="NCBI Taxonomy" id="283909"/>
    <lineage>
        <taxon>Eukaryota</taxon>
        <taxon>Metazoa</taxon>
        <taxon>Spiralia</taxon>
        <taxon>Lophotrochozoa</taxon>
        <taxon>Annelida</taxon>
        <taxon>Polychaeta</taxon>
        <taxon>Sedentaria</taxon>
        <taxon>Scolecida</taxon>
        <taxon>Capitellidae</taxon>
        <taxon>Capitella</taxon>
    </lineage>
</organism>
<evidence type="ECO:0000313" key="4">
    <source>
        <dbReference type="Proteomes" id="UP000014760"/>
    </source>
</evidence>
<dbReference type="Gene3D" id="3.40.50.410">
    <property type="entry name" value="von Willebrand factor, type A domain"/>
    <property type="match status" value="1"/>
</dbReference>
<dbReference type="PANTHER" id="PTHR24020">
    <property type="entry name" value="COLLAGEN ALPHA"/>
    <property type="match status" value="1"/>
</dbReference>
<dbReference type="InterPro" id="IPR002035">
    <property type="entry name" value="VWF_A"/>
</dbReference>
<evidence type="ECO:0000313" key="3">
    <source>
        <dbReference type="EnsemblMetazoa" id="CapteP107893"/>
    </source>
</evidence>
<name>R7UC84_CAPTE</name>
<dbReference type="EMBL" id="KB302959">
    <property type="protein sequence ID" value="ELU03731.1"/>
    <property type="molecule type" value="Genomic_DNA"/>
</dbReference>
<reference evidence="4" key="1">
    <citation type="submission" date="2012-12" db="EMBL/GenBank/DDBJ databases">
        <authorList>
            <person name="Hellsten U."/>
            <person name="Grimwood J."/>
            <person name="Chapman J.A."/>
            <person name="Shapiro H."/>
            <person name="Aerts A."/>
            <person name="Otillar R.P."/>
            <person name="Terry A.Y."/>
            <person name="Boore J.L."/>
            <person name="Simakov O."/>
            <person name="Marletaz F."/>
            <person name="Cho S.-J."/>
            <person name="Edsinger-Gonzales E."/>
            <person name="Havlak P."/>
            <person name="Kuo D.-H."/>
            <person name="Larsson T."/>
            <person name="Lv J."/>
            <person name="Arendt D."/>
            <person name="Savage R."/>
            <person name="Osoegawa K."/>
            <person name="de Jong P."/>
            <person name="Lindberg D.R."/>
            <person name="Seaver E.C."/>
            <person name="Weisblat D.A."/>
            <person name="Putnam N.H."/>
            <person name="Grigoriev I.V."/>
            <person name="Rokhsar D.S."/>
        </authorList>
    </citation>
    <scope>NUCLEOTIDE SEQUENCE</scope>
    <source>
        <strain evidence="4">I ESC-2004</strain>
    </source>
</reference>
<feature type="domain" description="VWFA" evidence="1">
    <location>
        <begin position="7"/>
        <end position="192"/>
    </location>
</feature>
<dbReference type="EnsemblMetazoa" id="CapteT107893">
    <property type="protein sequence ID" value="CapteP107893"/>
    <property type="gene ID" value="CapteG107893"/>
</dbReference>
<keyword evidence="4" id="KW-1185">Reference proteome</keyword>
<dbReference type="Pfam" id="PF00092">
    <property type="entry name" value="VWA"/>
    <property type="match status" value="1"/>
</dbReference>
<sequence>CKDSRGDLVLILDTSGSIKDKNPENSTGNYNWELLINFSINIVESLNIGIDKTRLSVIRFSSRAEVIFHLDEYNNEREMIEVIRNLQYLSGSTNTSGALRVLREEVFNQDHGDRPDVRNVGIIITDGQSTEDTNLTIPEAIKTKDAKIRMFAVGLTDDISEEELTEIASSPTNEHLFESANISEVDTLVSRLVWSVCHDPCDDTRTEGNYIPGYGTICARYEDGASMVII</sequence>
<dbReference type="InterPro" id="IPR036465">
    <property type="entry name" value="vWFA_dom_sf"/>
</dbReference>
<evidence type="ECO:0000313" key="2">
    <source>
        <dbReference type="EMBL" id="ELU03731.1"/>
    </source>
</evidence>
<reference evidence="3" key="3">
    <citation type="submission" date="2015-06" db="UniProtKB">
        <authorList>
            <consortium name="EnsemblMetazoa"/>
        </authorList>
    </citation>
    <scope>IDENTIFICATION</scope>
</reference>
<dbReference type="SMART" id="SM00327">
    <property type="entry name" value="VWA"/>
    <property type="match status" value="1"/>
</dbReference>
<protein>
    <recommendedName>
        <fullName evidence="1">VWFA domain-containing protein</fullName>
    </recommendedName>
</protein>
<reference evidence="2 4" key="2">
    <citation type="journal article" date="2013" name="Nature">
        <title>Insights into bilaterian evolution from three spiralian genomes.</title>
        <authorList>
            <person name="Simakov O."/>
            <person name="Marletaz F."/>
            <person name="Cho S.J."/>
            <person name="Edsinger-Gonzales E."/>
            <person name="Havlak P."/>
            <person name="Hellsten U."/>
            <person name="Kuo D.H."/>
            <person name="Larsson T."/>
            <person name="Lv J."/>
            <person name="Arendt D."/>
            <person name="Savage R."/>
            <person name="Osoegawa K."/>
            <person name="de Jong P."/>
            <person name="Grimwood J."/>
            <person name="Chapman J.A."/>
            <person name="Shapiro H."/>
            <person name="Aerts A."/>
            <person name="Otillar R.P."/>
            <person name="Terry A.Y."/>
            <person name="Boore J.L."/>
            <person name="Grigoriev I.V."/>
            <person name="Lindberg D.R."/>
            <person name="Seaver E.C."/>
            <person name="Weisblat D.A."/>
            <person name="Putnam N.H."/>
            <person name="Rokhsar D.S."/>
        </authorList>
    </citation>
    <scope>NUCLEOTIDE SEQUENCE</scope>
    <source>
        <strain evidence="2 4">I ESC-2004</strain>
    </source>
</reference>
<dbReference type="Proteomes" id="UP000014760">
    <property type="component" value="Unassembled WGS sequence"/>
</dbReference>
<proteinExistence type="predicted"/>
<gene>
    <name evidence="2" type="ORF">CAPTEDRAFT_107893</name>
</gene>
<dbReference type="AlphaFoldDB" id="R7UC84"/>
<dbReference type="SUPFAM" id="SSF53300">
    <property type="entry name" value="vWA-like"/>
    <property type="match status" value="1"/>
</dbReference>
<dbReference type="PANTHER" id="PTHR24020:SF84">
    <property type="entry name" value="VWFA DOMAIN-CONTAINING PROTEIN"/>
    <property type="match status" value="1"/>
</dbReference>
<dbReference type="PRINTS" id="PR00453">
    <property type="entry name" value="VWFADOMAIN"/>
</dbReference>
<dbReference type="InterPro" id="IPR050525">
    <property type="entry name" value="ECM_Assembly_Org"/>
</dbReference>
<dbReference type="OMA" id="CILACKS"/>
<dbReference type="CDD" id="cd01450">
    <property type="entry name" value="vWFA_subfamily_ECM"/>
    <property type="match status" value="1"/>
</dbReference>
<feature type="non-terminal residue" evidence="2">
    <location>
        <position position="1"/>
    </location>
</feature>
<dbReference type="OrthoDB" id="6132182at2759"/>
<evidence type="ECO:0000259" key="1">
    <source>
        <dbReference type="PROSITE" id="PS50234"/>
    </source>
</evidence>
<dbReference type="PROSITE" id="PS50234">
    <property type="entry name" value="VWFA"/>
    <property type="match status" value="1"/>
</dbReference>
<dbReference type="EMBL" id="AMQN01008368">
    <property type="status" value="NOT_ANNOTATED_CDS"/>
    <property type="molecule type" value="Genomic_DNA"/>
</dbReference>
<dbReference type="HOGENOM" id="CLU_008905_4_0_1"/>